<keyword evidence="2" id="KW-1185">Reference proteome</keyword>
<dbReference type="OrthoDB" id="37659at2759"/>
<reference evidence="1" key="1">
    <citation type="submission" date="2017-09" db="EMBL/GenBank/DDBJ databases">
        <title>Polyketide synthases of a Diaporthe helianthi virulent isolate.</title>
        <authorList>
            <person name="Baroncelli R."/>
        </authorList>
    </citation>
    <scope>NUCLEOTIDE SEQUENCE [LARGE SCALE GENOMIC DNA]</scope>
    <source>
        <strain evidence="1">7/96</strain>
    </source>
</reference>
<protein>
    <submittedName>
        <fullName evidence="1">Short chain dehydrogenase</fullName>
    </submittedName>
</protein>
<evidence type="ECO:0000313" key="2">
    <source>
        <dbReference type="Proteomes" id="UP000094444"/>
    </source>
</evidence>
<organism evidence="1 2">
    <name type="scientific">Diaporthe helianthi</name>
    <dbReference type="NCBI Taxonomy" id="158607"/>
    <lineage>
        <taxon>Eukaryota</taxon>
        <taxon>Fungi</taxon>
        <taxon>Dikarya</taxon>
        <taxon>Ascomycota</taxon>
        <taxon>Pezizomycotina</taxon>
        <taxon>Sordariomycetes</taxon>
        <taxon>Sordariomycetidae</taxon>
        <taxon>Diaporthales</taxon>
        <taxon>Diaporthaceae</taxon>
        <taxon>Diaporthe</taxon>
    </lineage>
</organism>
<dbReference type="InParanoid" id="A0A2P5HKS3"/>
<accession>A0A2P5HKS3</accession>
<dbReference type="AlphaFoldDB" id="A0A2P5HKS3"/>
<dbReference type="STRING" id="158607.A0A2P5HKS3"/>
<proteinExistence type="predicted"/>
<sequence length="79" mass="9085">MPTAVQTELHELQPELVAVGQDQIGMSLKAFIDETWATLDRWDENENEIMVKELSKNWGHVDDEKKKAFKQLEATLKGM</sequence>
<dbReference type="Proteomes" id="UP000094444">
    <property type="component" value="Unassembled WGS sequence"/>
</dbReference>
<name>A0A2P5HKS3_DIAHE</name>
<comment type="caution">
    <text evidence="1">The sequence shown here is derived from an EMBL/GenBank/DDBJ whole genome shotgun (WGS) entry which is preliminary data.</text>
</comment>
<gene>
    <name evidence="1" type="ORF">DHEL01_v210754</name>
</gene>
<evidence type="ECO:0000313" key="1">
    <source>
        <dbReference type="EMBL" id="POS70854.1"/>
    </source>
</evidence>
<dbReference type="EMBL" id="MAVT02001463">
    <property type="protein sequence ID" value="POS70854.1"/>
    <property type="molecule type" value="Genomic_DNA"/>
</dbReference>